<dbReference type="OrthoDB" id="6281169at2"/>
<keyword evidence="2" id="KW-0732">Signal</keyword>
<dbReference type="InterPro" id="IPR014784">
    <property type="entry name" value="Cu2_ascorb_mOase-like_C"/>
</dbReference>
<dbReference type="InterPro" id="IPR015197">
    <property type="entry name" value="PngaseF_C"/>
</dbReference>
<dbReference type="Pfam" id="PF09112">
    <property type="entry name" value="N-glycanase_N"/>
    <property type="match status" value="1"/>
</dbReference>
<protein>
    <submittedName>
        <fullName evidence="4">Peptide-N-glycosidase F, N terminal</fullName>
    </submittedName>
</protein>
<dbReference type="Pfam" id="PF09113">
    <property type="entry name" value="N-glycanase_C"/>
    <property type="match status" value="1"/>
</dbReference>
<dbReference type="InterPro" id="IPR008977">
    <property type="entry name" value="PHM/PNGase_F_dom_sf"/>
</dbReference>
<dbReference type="Gene3D" id="2.60.120.230">
    <property type="match status" value="2"/>
</dbReference>
<feature type="chain" id="PRO_5012350926" evidence="2">
    <location>
        <begin position="20"/>
        <end position="318"/>
    </location>
</feature>
<dbReference type="STRING" id="1513793.SAMN06296036_105260"/>
<sequence>MKLTSCLSALALWGFAALAQGQEVSIFTAEHVYFGNGQNKREVTQDVKLPSGSESYEQVILSVRTYCPNDRCDWWDRKGALYVETDEGQTVELMRFMTPYRVGARWNLDVTDLQPLLKGPKRFRVFIDTWVGPGHPQGDGWLVDATLKYTKGVPKDRPLAVLPLVSAKSIEYGNPSVETLAGRVVEFSEEFSKAKIWTYVTGHGQGNTDNCAEFCQRRHTLSLGNWSTSRVIWRDNCRDTVTEGPQMGTWIYDRAGWCPGDKVNPWVETLPGSALGLGQETSFQWQPEAYTNHRRDDYDNNGHTMPYYQISAFMVLFE</sequence>
<gene>
    <name evidence="4" type="ORF">SAMN06296036_105260</name>
</gene>
<feature type="signal peptide" evidence="2">
    <location>
        <begin position="1"/>
        <end position="19"/>
    </location>
</feature>
<dbReference type="RefSeq" id="WP_132317191.1">
    <property type="nucleotide sequence ID" value="NZ_FWZT01000005.1"/>
</dbReference>
<dbReference type="GO" id="GO:0016715">
    <property type="term" value="F:oxidoreductase activity, acting on paired donors, with incorporation or reduction of molecular oxygen, reduced ascorbate as one donor, and incorporation of one atom of oxygen"/>
    <property type="evidence" value="ECO:0007669"/>
    <property type="project" value="InterPro"/>
</dbReference>
<evidence type="ECO:0000259" key="3">
    <source>
        <dbReference type="SMART" id="SM01290"/>
    </source>
</evidence>
<dbReference type="PANTHER" id="PTHR39319">
    <property type="entry name" value="SI:DKEY-256H2.1"/>
    <property type="match status" value="1"/>
</dbReference>
<dbReference type="EMBL" id="FWZT01000005">
    <property type="protein sequence ID" value="SMF13877.1"/>
    <property type="molecule type" value="Genomic_DNA"/>
</dbReference>
<dbReference type="SMART" id="SM01290">
    <property type="entry name" value="N-glycanase_N"/>
    <property type="match status" value="1"/>
</dbReference>
<accession>A0A1Y6BJ16</accession>
<name>A0A1Y6BJ16_9BACT</name>
<evidence type="ECO:0000313" key="5">
    <source>
        <dbReference type="Proteomes" id="UP000192907"/>
    </source>
</evidence>
<keyword evidence="5" id="KW-1185">Reference proteome</keyword>
<feature type="domain" description="Peptide-N-glycosidase F N-terminal" evidence="3">
    <location>
        <begin position="23"/>
        <end position="149"/>
    </location>
</feature>
<dbReference type="PANTHER" id="PTHR39319:SF1">
    <property type="entry name" value="SI:DKEY-256H2.1"/>
    <property type="match status" value="1"/>
</dbReference>
<keyword evidence="4" id="KW-0378">Hydrolase</keyword>
<evidence type="ECO:0000313" key="4">
    <source>
        <dbReference type="EMBL" id="SMF13877.1"/>
    </source>
</evidence>
<reference evidence="5" key="1">
    <citation type="submission" date="2017-04" db="EMBL/GenBank/DDBJ databases">
        <authorList>
            <person name="Varghese N."/>
            <person name="Submissions S."/>
        </authorList>
    </citation>
    <scope>NUCLEOTIDE SEQUENCE [LARGE SCALE GENOMIC DNA]</scope>
    <source>
        <strain evidence="5">RKEM611</strain>
    </source>
</reference>
<evidence type="ECO:0000256" key="2">
    <source>
        <dbReference type="SAM" id="SignalP"/>
    </source>
</evidence>
<evidence type="ECO:0000256" key="1">
    <source>
        <dbReference type="ARBA" id="ARBA00023157"/>
    </source>
</evidence>
<dbReference type="SUPFAM" id="SSF49742">
    <property type="entry name" value="PHM/PNGase F"/>
    <property type="match status" value="2"/>
</dbReference>
<proteinExistence type="predicted"/>
<dbReference type="AlphaFoldDB" id="A0A1Y6BJ16"/>
<dbReference type="GO" id="GO:0016798">
    <property type="term" value="F:hydrolase activity, acting on glycosyl bonds"/>
    <property type="evidence" value="ECO:0007669"/>
    <property type="project" value="UniProtKB-KW"/>
</dbReference>
<keyword evidence="4" id="KW-0326">Glycosidase</keyword>
<dbReference type="InterPro" id="IPR053251">
    <property type="entry name" value="N-glycanase"/>
</dbReference>
<dbReference type="Proteomes" id="UP000192907">
    <property type="component" value="Unassembled WGS sequence"/>
</dbReference>
<dbReference type="InterPro" id="IPR015196">
    <property type="entry name" value="PngaseF_N"/>
</dbReference>
<organism evidence="4 5">
    <name type="scientific">Pseudobacteriovorax antillogorgiicola</name>
    <dbReference type="NCBI Taxonomy" id="1513793"/>
    <lineage>
        <taxon>Bacteria</taxon>
        <taxon>Pseudomonadati</taxon>
        <taxon>Bdellovibrionota</taxon>
        <taxon>Oligoflexia</taxon>
        <taxon>Oligoflexales</taxon>
        <taxon>Pseudobacteriovoracaceae</taxon>
        <taxon>Pseudobacteriovorax</taxon>
    </lineage>
</organism>
<keyword evidence="1" id="KW-1015">Disulfide bond</keyword>